<comment type="caution">
    <text evidence="1">The sequence shown here is derived from an EMBL/GenBank/DDBJ whole genome shotgun (WGS) entry which is preliminary data.</text>
</comment>
<protein>
    <submittedName>
        <fullName evidence="1">Uncharacterized protein</fullName>
    </submittedName>
</protein>
<dbReference type="AlphaFoldDB" id="A0A0F8Y6Q8"/>
<accession>A0A0F8Y6Q8</accession>
<proteinExistence type="predicted"/>
<sequence length="179" mass="20319">MKKAVWMKGIVLFLIMMVTLTGTTFAQRGNYEIILKLKDVIVEIQNQGELGFKNFTLCSKIITMGHYVALPEPKVKVGTEELFIYIEPANVFISTQEGRYEIWITQDIFLLDEEGELLLEKTNAVSAHFNTATPILDLYLPNTLYMSTLPVGEYTYKAVLHDVLRGTTATETIDFEVVE</sequence>
<dbReference type="EMBL" id="LAZR01058703">
    <property type="protein sequence ID" value="KKK69325.1"/>
    <property type="molecule type" value="Genomic_DNA"/>
</dbReference>
<organism evidence="1">
    <name type="scientific">marine sediment metagenome</name>
    <dbReference type="NCBI Taxonomy" id="412755"/>
    <lineage>
        <taxon>unclassified sequences</taxon>
        <taxon>metagenomes</taxon>
        <taxon>ecological metagenomes</taxon>
    </lineage>
</organism>
<reference evidence="1" key="1">
    <citation type="journal article" date="2015" name="Nature">
        <title>Complex archaea that bridge the gap between prokaryotes and eukaryotes.</title>
        <authorList>
            <person name="Spang A."/>
            <person name="Saw J.H."/>
            <person name="Jorgensen S.L."/>
            <person name="Zaremba-Niedzwiedzka K."/>
            <person name="Martijn J."/>
            <person name="Lind A.E."/>
            <person name="van Eijk R."/>
            <person name="Schleper C."/>
            <person name="Guy L."/>
            <person name="Ettema T.J."/>
        </authorList>
    </citation>
    <scope>NUCLEOTIDE SEQUENCE</scope>
</reference>
<name>A0A0F8Y6Q8_9ZZZZ</name>
<evidence type="ECO:0000313" key="1">
    <source>
        <dbReference type="EMBL" id="KKK69325.1"/>
    </source>
</evidence>
<gene>
    <name evidence="1" type="ORF">LCGC14_2935180</name>
</gene>